<evidence type="ECO:0000313" key="1">
    <source>
        <dbReference type="EnsemblPlants" id="MELO3C032386.2.1"/>
    </source>
</evidence>
<reference evidence="1" key="1">
    <citation type="submission" date="2023-03" db="UniProtKB">
        <authorList>
            <consortium name="EnsemblPlants"/>
        </authorList>
    </citation>
    <scope>IDENTIFICATION</scope>
</reference>
<dbReference type="AlphaFoldDB" id="A0A9I9EDS5"/>
<protein>
    <submittedName>
        <fullName evidence="1">Uncharacterized protein</fullName>
    </submittedName>
</protein>
<dbReference type="Gramene" id="MELO3C032386.2.1">
    <property type="protein sequence ID" value="MELO3C032386.2.1"/>
    <property type="gene ID" value="MELO3C032386.2"/>
</dbReference>
<organism evidence="1">
    <name type="scientific">Cucumis melo</name>
    <name type="common">Muskmelon</name>
    <dbReference type="NCBI Taxonomy" id="3656"/>
    <lineage>
        <taxon>Eukaryota</taxon>
        <taxon>Viridiplantae</taxon>
        <taxon>Streptophyta</taxon>
        <taxon>Embryophyta</taxon>
        <taxon>Tracheophyta</taxon>
        <taxon>Spermatophyta</taxon>
        <taxon>Magnoliopsida</taxon>
        <taxon>eudicotyledons</taxon>
        <taxon>Gunneridae</taxon>
        <taxon>Pentapetalae</taxon>
        <taxon>rosids</taxon>
        <taxon>fabids</taxon>
        <taxon>Cucurbitales</taxon>
        <taxon>Cucurbitaceae</taxon>
        <taxon>Benincaseae</taxon>
        <taxon>Cucumis</taxon>
    </lineage>
</organism>
<accession>A0A9I9EDS5</accession>
<sequence length="256" mass="28317">VYPTSIRHSPTVDNASGDVDFRNRCLSAQTTSGTIPYSRFPAKFNCSTLFRQPNERGNGPRRTSVRDVKAFTMPPGIGPLNLLLAKVRELGNVRGDGARKIVGIGMKNSNVWKLIEEAIEGWCAELKAIEVDGCNCGCRLVVRWVVTIKPFGTPLKASVRPAVITAFSRTSGTTYFEILRFAVGTVGYGVDYQRTKQVEEQKQPNSSSHLFPHWIPLSSDDKYDCVIGYSWASALVEQELNGLDTHLKSAPFSLLY</sequence>
<proteinExistence type="predicted"/>
<dbReference type="EnsemblPlants" id="MELO3C032386.2.1">
    <property type="protein sequence ID" value="MELO3C032386.2.1"/>
    <property type="gene ID" value="MELO3C032386.2"/>
</dbReference>
<name>A0A9I9EDS5_CUCME</name>